<feature type="transmembrane region" description="Helical" evidence="5">
    <location>
        <begin position="122"/>
        <end position="148"/>
    </location>
</feature>
<dbReference type="GO" id="GO:0005783">
    <property type="term" value="C:endoplasmic reticulum"/>
    <property type="evidence" value="ECO:0007669"/>
    <property type="project" value="TreeGrafter"/>
</dbReference>
<dbReference type="InterPro" id="IPR050997">
    <property type="entry name" value="MAPEG"/>
</dbReference>
<evidence type="ECO:0000313" key="7">
    <source>
        <dbReference type="Proteomes" id="UP000283269"/>
    </source>
</evidence>
<dbReference type="GO" id="GO:0016020">
    <property type="term" value="C:membrane"/>
    <property type="evidence" value="ECO:0007669"/>
    <property type="project" value="UniProtKB-SubCell"/>
</dbReference>
<evidence type="ECO:0000256" key="4">
    <source>
        <dbReference type="ARBA" id="ARBA00023136"/>
    </source>
</evidence>
<protein>
    <recommendedName>
        <fullName evidence="8">Glutathione transferase</fullName>
    </recommendedName>
</protein>
<keyword evidence="4 5" id="KW-0472">Membrane</keyword>
<feature type="transmembrane region" description="Helical" evidence="5">
    <location>
        <begin position="75"/>
        <end position="102"/>
    </location>
</feature>
<keyword evidence="3 5" id="KW-1133">Transmembrane helix</keyword>
<accession>A0A409WJC3</accession>
<proteinExistence type="predicted"/>
<dbReference type="Proteomes" id="UP000283269">
    <property type="component" value="Unassembled WGS sequence"/>
</dbReference>
<dbReference type="GO" id="GO:0005635">
    <property type="term" value="C:nuclear envelope"/>
    <property type="evidence" value="ECO:0007669"/>
    <property type="project" value="TreeGrafter"/>
</dbReference>
<evidence type="ECO:0000313" key="6">
    <source>
        <dbReference type="EMBL" id="PPQ78571.1"/>
    </source>
</evidence>
<dbReference type="OrthoDB" id="410651at2759"/>
<gene>
    <name evidence="6" type="ORF">CVT25_011782</name>
</gene>
<comment type="subcellular location">
    <subcellularLocation>
        <location evidence="1">Membrane</location>
        <topology evidence="1">Multi-pass membrane protein</topology>
    </subcellularLocation>
</comment>
<name>A0A409WJC3_PSICY</name>
<dbReference type="InterPro" id="IPR001129">
    <property type="entry name" value="Membr-assoc_MAPEG"/>
</dbReference>
<dbReference type="InParanoid" id="A0A409WJC3"/>
<dbReference type="PANTHER" id="PTHR10250">
    <property type="entry name" value="MICROSOMAL GLUTATHIONE S-TRANSFERASE"/>
    <property type="match status" value="1"/>
</dbReference>
<evidence type="ECO:0000256" key="5">
    <source>
        <dbReference type="SAM" id="Phobius"/>
    </source>
</evidence>
<reference evidence="6 7" key="1">
    <citation type="journal article" date="2018" name="Evol. Lett.">
        <title>Horizontal gene cluster transfer increased hallucinogenic mushroom diversity.</title>
        <authorList>
            <person name="Reynolds H.T."/>
            <person name="Vijayakumar V."/>
            <person name="Gluck-Thaler E."/>
            <person name="Korotkin H.B."/>
            <person name="Matheny P.B."/>
            <person name="Slot J.C."/>
        </authorList>
    </citation>
    <scope>NUCLEOTIDE SEQUENCE [LARGE SCALE GENOMIC DNA]</scope>
    <source>
        <strain evidence="6 7">2631</strain>
    </source>
</reference>
<evidence type="ECO:0008006" key="8">
    <source>
        <dbReference type="Google" id="ProtNLM"/>
    </source>
</evidence>
<evidence type="ECO:0000256" key="3">
    <source>
        <dbReference type="ARBA" id="ARBA00022989"/>
    </source>
</evidence>
<dbReference type="PANTHER" id="PTHR10250:SF26">
    <property type="entry name" value="GLUTATHIONE S-TRANSFERASE 3, MITOCHONDRIAL"/>
    <property type="match status" value="1"/>
</dbReference>
<dbReference type="InterPro" id="IPR023352">
    <property type="entry name" value="MAPEG-like_dom_sf"/>
</dbReference>
<comment type="caution">
    <text evidence="6">The sequence shown here is derived from an EMBL/GenBank/DDBJ whole genome shotgun (WGS) entry which is preliminary data.</text>
</comment>
<evidence type="ECO:0000256" key="2">
    <source>
        <dbReference type="ARBA" id="ARBA00022692"/>
    </source>
</evidence>
<dbReference type="AlphaFoldDB" id="A0A409WJC3"/>
<dbReference type="SUPFAM" id="SSF161084">
    <property type="entry name" value="MAPEG domain-like"/>
    <property type="match status" value="1"/>
</dbReference>
<keyword evidence="7" id="KW-1185">Reference proteome</keyword>
<dbReference type="GO" id="GO:0004364">
    <property type="term" value="F:glutathione transferase activity"/>
    <property type="evidence" value="ECO:0007669"/>
    <property type="project" value="TreeGrafter"/>
</dbReference>
<evidence type="ECO:0000256" key="1">
    <source>
        <dbReference type="ARBA" id="ARBA00004141"/>
    </source>
</evidence>
<dbReference type="EMBL" id="NHYD01003414">
    <property type="protein sequence ID" value="PPQ78571.1"/>
    <property type="molecule type" value="Genomic_DNA"/>
</dbReference>
<keyword evidence="2 5" id="KW-0812">Transmembrane</keyword>
<dbReference type="Pfam" id="PF01124">
    <property type="entry name" value="MAPEG"/>
    <property type="match status" value="1"/>
</dbReference>
<dbReference type="GO" id="GO:0004602">
    <property type="term" value="F:glutathione peroxidase activity"/>
    <property type="evidence" value="ECO:0007669"/>
    <property type="project" value="TreeGrafter"/>
</dbReference>
<sequence>MSTVVIPDGLDYVAASLATLPFLLWWQIDTVAKHRKRSGIKYPQMYAEVAQTEKSRDALLFNCAQRAHQNTMEQLPLVIFGGGISALKYPIPVAAAILMWTVARVFYTRGYITGDPQKRNSLIYLCGQLSAVGMLLTSVYVTGGWMLARFKASNF</sequence>
<dbReference type="STRING" id="93625.A0A409WJC3"/>
<dbReference type="Gene3D" id="1.20.120.550">
    <property type="entry name" value="Membrane associated eicosanoid/glutathione metabolism-like domain"/>
    <property type="match status" value="1"/>
</dbReference>
<organism evidence="6 7">
    <name type="scientific">Psilocybe cyanescens</name>
    <dbReference type="NCBI Taxonomy" id="93625"/>
    <lineage>
        <taxon>Eukaryota</taxon>
        <taxon>Fungi</taxon>
        <taxon>Dikarya</taxon>
        <taxon>Basidiomycota</taxon>
        <taxon>Agaricomycotina</taxon>
        <taxon>Agaricomycetes</taxon>
        <taxon>Agaricomycetidae</taxon>
        <taxon>Agaricales</taxon>
        <taxon>Agaricineae</taxon>
        <taxon>Strophariaceae</taxon>
        <taxon>Psilocybe</taxon>
    </lineage>
</organism>